<evidence type="ECO:0000256" key="1">
    <source>
        <dbReference type="ARBA" id="ARBA00005695"/>
    </source>
</evidence>
<keyword evidence="7" id="KW-1185">Reference proteome</keyword>
<dbReference type="GO" id="GO:0043190">
    <property type="term" value="C:ATP-binding cassette (ABC) transporter complex"/>
    <property type="evidence" value="ECO:0007669"/>
    <property type="project" value="InterPro"/>
</dbReference>
<feature type="chain" id="PRO_5039125786" evidence="4">
    <location>
        <begin position="20"/>
        <end position="503"/>
    </location>
</feature>
<proteinExistence type="inferred from homology"/>
<dbReference type="GO" id="GO:0042597">
    <property type="term" value="C:periplasmic space"/>
    <property type="evidence" value="ECO:0007669"/>
    <property type="project" value="UniProtKB-ARBA"/>
</dbReference>
<accession>A0A4R5BDY9</accession>
<feature type="domain" description="Solute-binding protein family 5" evidence="5">
    <location>
        <begin position="75"/>
        <end position="426"/>
    </location>
</feature>
<name>A0A4R5BDY9_9ACTN</name>
<dbReference type="InterPro" id="IPR039424">
    <property type="entry name" value="SBP_5"/>
</dbReference>
<comment type="similarity">
    <text evidence="1">Belongs to the bacterial solute-binding protein 5 family.</text>
</comment>
<gene>
    <name evidence="6" type="ORF">E1293_13970</name>
</gene>
<reference evidence="6 7" key="1">
    <citation type="submission" date="2019-03" db="EMBL/GenBank/DDBJ databases">
        <title>Draft genome sequences of novel Actinobacteria.</title>
        <authorList>
            <person name="Sahin N."/>
            <person name="Ay H."/>
            <person name="Saygin H."/>
        </authorList>
    </citation>
    <scope>NUCLEOTIDE SEQUENCE [LARGE SCALE GENOMIC DNA]</scope>
    <source>
        <strain evidence="6 7">DSM 45941</strain>
    </source>
</reference>
<keyword evidence="2" id="KW-0813">Transport</keyword>
<evidence type="ECO:0000256" key="3">
    <source>
        <dbReference type="ARBA" id="ARBA00022729"/>
    </source>
</evidence>
<organism evidence="6 7">
    <name type="scientific">Actinomadura darangshiensis</name>
    <dbReference type="NCBI Taxonomy" id="705336"/>
    <lineage>
        <taxon>Bacteria</taxon>
        <taxon>Bacillati</taxon>
        <taxon>Actinomycetota</taxon>
        <taxon>Actinomycetes</taxon>
        <taxon>Streptosporangiales</taxon>
        <taxon>Thermomonosporaceae</taxon>
        <taxon>Actinomadura</taxon>
    </lineage>
</organism>
<dbReference type="OrthoDB" id="5168028at2"/>
<keyword evidence="3 4" id="KW-0732">Signal</keyword>
<feature type="signal peptide" evidence="4">
    <location>
        <begin position="1"/>
        <end position="19"/>
    </location>
</feature>
<dbReference type="InterPro" id="IPR030678">
    <property type="entry name" value="Peptide/Ni-bd"/>
</dbReference>
<dbReference type="GO" id="GO:1904680">
    <property type="term" value="F:peptide transmembrane transporter activity"/>
    <property type="evidence" value="ECO:0007669"/>
    <property type="project" value="TreeGrafter"/>
</dbReference>
<dbReference type="AlphaFoldDB" id="A0A4R5BDY9"/>
<dbReference type="SUPFAM" id="SSF53850">
    <property type="entry name" value="Periplasmic binding protein-like II"/>
    <property type="match status" value="1"/>
</dbReference>
<dbReference type="Gene3D" id="3.10.105.10">
    <property type="entry name" value="Dipeptide-binding Protein, Domain 3"/>
    <property type="match status" value="1"/>
</dbReference>
<dbReference type="EMBL" id="SMKY01000050">
    <property type="protein sequence ID" value="TDD83795.1"/>
    <property type="molecule type" value="Genomic_DNA"/>
</dbReference>
<dbReference type="PROSITE" id="PS51257">
    <property type="entry name" value="PROKAR_LIPOPROTEIN"/>
    <property type="match status" value="1"/>
</dbReference>
<evidence type="ECO:0000313" key="6">
    <source>
        <dbReference type="EMBL" id="TDD83795.1"/>
    </source>
</evidence>
<dbReference type="Proteomes" id="UP000295578">
    <property type="component" value="Unassembled WGS sequence"/>
</dbReference>
<dbReference type="InterPro" id="IPR000914">
    <property type="entry name" value="SBP_5_dom"/>
</dbReference>
<dbReference type="PANTHER" id="PTHR30290:SF9">
    <property type="entry name" value="OLIGOPEPTIDE-BINDING PROTEIN APPA"/>
    <property type="match status" value="1"/>
</dbReference>
<dbReference type="Gene3D" id="3.90.76.10">
    <property type="entry name" value="Dipeptide-binding Protein, Domain 1"/>
    <property type="match status" value="1"/>
</dbReference>
<dbReference type="Gene3D" id="3.40.190.10">
    <property type="entry name" value="Periplasmic binding protein-like II"/>
    <property type="match status" value="1"/>
</dbReference>
<evidence type="ECO:0000256" key="2">
    <source>
        <dbReference type="ARBA" id="ARBA00022448"/>
    </source>
</evidence>
<dbReference type="GO" id="GO:0015833">
    <property type="term" value="P:peptide transport"/>
    <property type="evidence" value="ECO:0007669"/>
    <property type="project" value="TreeGrafter"/>
</dbReference>
<sequence>MIQRSLALVAAALCLGATACGIQPATAQRGPGTIVIDTANYPSTLDPGKQYDTDTYSVYRNIFDQLLRRDPKTNKVVPWLATDWKQTEPTTWRFTMRRGVTFSDGSPLTAGDAAYSINRILDKDYGSQQYANFSVITKATAEGGDLVVRTKVPSPTLLSYLTTLSVVPEAYVRRVGDKQFAVKPVGSGAYTLQEATSGSEVVLRANPRWWGPRTQIRTAVFRSVPNVASRVADLQSRRADLATGLTPDAADQIRRDKNLAIRSTPTERVAYLAFNTIKGGPSNDPRVRRAISEAIDYRALIANLQRGYAKPINSLVTPLAFGYDTSRPGYRHDPAHAKQLLREADAAGAKLVMATSPSFDPQIVQAIQADLSAVGLRVEIRNSDQATYLKKVQDPSRDWGSIRFGRWSCSCLDADGVLYPLFHTGEIWSSYSSRDFDRIVQQGRETTDPERRKALYRQAFDVLARDLPGVGLFQTYAIYGANTRLRWTPDAVESLFLDQMKVS</sequence>
<evidence type="ECO:0000259" key="5">
    <source>
        <dbReference type="Pfam" id="PF00496"/>
    </source>
</evidence>
<dbReference type="PIRSF" id="PIRSF002741">
    <property type="entry name" value="MppA"/>
    <property type="match status" value="1"/>
</dbReference>
<evidence type="ECO:0000256" key="4">
    <source>
        <dbReference type="SAM" id="SignalP"/>
    </source>
</evidence>
<comment type="caution">
    <text evidence="6">The sequence shown here is derived from an EMBL/GenBank/DDBJ whole genome shotgun (WGS) entry which is preliminary data.</text>
</comment>
<protein>
    <submittedName>
        <fullName evidence="6">Peptide ABC transporter</fullName>
    </submittedName>
</protein>
<dbReference type="PANTHER" id="PTHR30290">
    <property type="entry name" value="PERIPLASMIC BINDING COMPONENT OF ABC TRANSPORTER"/>
    <property type="match status" value="1"/>
</dbReference>
<dbReference type="Pfam" id="PF00496">
    <property type="entry name" value="SBP_bac_5"/>
    <property type="match status" value="1"/>
</dbReference>
<dbReference type="RefSeq" id="WP_132197743.1">
    <property type="nucleotide sequence ID" value="NZ_SMKY01000050.1"/>
</dbReference>
<evidence type="ECO:0000313" key="7">
    <source>
        <dbReference type="Proteomes" id="UP000295578"/>
    </source>
</evidence>